<sequence>MDSTNMYVRTSRNLSTTPITNGAVVYDHDSYVNAENVIVIIIGIISVLANAFLLYVMYKDPLKTFRTKISYLVVCLGTADLLTSCNGVLYGFLNPMKMYHIALWYTFWATVMVSVLTVFGMCVERWLAIVYPFKSGSIITKQITLYFCIGVWVICAGVATSIHFLPKIMPFVLSCLMEVLLIIIAILYLVILRYFRRAQQQTSAVEKVTPTPPRRAENDEESAKPKRTKFTKRTAIETQLLMVVSILVLILLVTFIPYNLGTQIHYGYLLFSNRPHPEVQVFMRYFFPIKFLNFLINPFVYAWRLDQYRKSFALVVCNWNMNRMRMHNISSTKTSKQTVDSEHKSFTVREMHVRINTN</sequence>
<keyword evidence="4 12" id="KW-1133">Transmembrane helix</keyword>
<dbReference type="GO" id="GO:0004930">
    <property type="term" value="F:G protein-coupled receptor activity"/>
    <property type="evidence" value="ECO:0007669"/>
    <property type="project" value="UniProtKB-KW"/>
</dbReference>
<dbReference type="PANTHER" id="PTHR24246:SF27">
    <property type="entry name" value="ADENOSINE RECEPTOR, ISOFORM A"/>
    <property type="match status" value="1"/>
</dbReference>
<keyword evidence="5 10" id="KW-0297">G-protein coupled receptor</keyword>
<keyword evidence="14" id="KW-1185">Reference proteome</keyword>
<accession>A0A7D9IY81</accession>
<evidence type="ECO:0000256" key="2">
    <source>
        <dbReference type="ARBA" id="ARBA00022475"/>
    </source>
</evidence>
<dbReference type="InterPro" id="IPR017452">
    <property type="entry name" value="GPCR_Rhodpsn_7TM"/>
</dbReference>
<dbReference type="Gene3D" id="1.20.1070.10">
    <property type="entry name" value="Rhodopsin 7-helix transmembrane proteins"/>
    <property type="match status" value="1"/>
</dbReference>
<evidence type="ECO:0000256" key="10">
    <source>
        <dbReference type="RuleBase" id="RU000688"/>
    </source>
</evidence>
<dbReference type="InterPro" id="IPR000276">
    <property type="entry name" value="GPCR_Rhodpsn"/>
</dbReference>
<evidence type="ECO:0000256" key="6">
    <source>
        <dbReference type="ARBA" id="ARBA00023136"/>
    </source>
</evidence>
<dbReference type="AlphaFoldDB" id="A0A7D9IY81"/>
<dbReference type="PANTHER" id="PTHR24246">
    <property type="entry name" value="OLFACTORY RECEPTOR AND ADENOSINE RECEPTOR"/>
    <property type="match status" value="1"/>
</dbReference>
<name>A0A7D9IY81_PARCT</name>
<feature type="transmembrane region" description="Helical" evidence="12">
    <location>
        <begin position="171"/>
        <end position="191"/>
    </location>
</feature>
<evidence type="ECO:0000256" key="3">
    <source>
        <dbReference type="ARBA" id="ARBA00022692"/>
    </source>
</evidence>
<protein>
    <submittedName>
        <fullName evidence="13">Adenosine receptor A1-like</fullName>
    </submittedName>
</protein>
<dbReference type="SUPFAM" id="SSF81321">
    <property type="entry name" value="Family A G protein-coupled receptor-like"/>
    <property type="match status" value="1"/>
</dbReference>
<evidence type="ECO:0000256" key="9">
    <source>
        <dbReference type="ARBA" id="ARBA00023224"/>
    </source>
</evidence>
<evidence type="ECO:0000313" key="13">
    <source>
        <dbReference type="EMBL" id="CAB4015878.1"/>
    </source>
</evidence>
<dbReference type="OrthoDB" id="5957171at2759"/>
<evidence type="ECO:0000256" key="12">
    <source>
        <dbReference type="SAM" id="Phobius"/>
    </source>
</evidence>
<feature type="compositionally biased region" description="Basic and acidic residues" evidence="11">
    <location>
        <begin position="214"/>
        <end position="224"/>
    </location>
</feature>
<keyword evidence="3 10" id="KW-0812">Transmembrane</keyword>
<keyword evidence="9 10" id="KW-0807">Transducer</keyword>
<comment type="subcellular location">
    <subcellularLocation>
        <location evidence="1">Cell membrane</location>
        <topology evidence="1">Multi-pass membrane protein</topology>
    </subcellularLocation>
</comment>
<feature type="transmembrane region" description="Helical" evidence="12">
    <location>
        <begin position="240"/>
        <end position="261"/>
    </location>
</feature>
<evidence type="ECO:0000256" key="4">
    <source>
        <dbReference type="ARBA" id="ARBA00022989"/>
    </source>
</evidence>
<keyword evidence="2" id="KW-1003">Cell membrane</keyword>
<reference evidence="13" key="1">
    <citation type="submission" date="2020-04" db="EMBL/GenBank/DDBJ databases">
        <authorList>
            <person name="Alioto T."/>
            <person name="Alioto T."/>
            <person name="Gomez Garrido J."/>
        </authorList>
    </citation>
    <scope>NUCLEOTIDE SEQUENCE</scope>
    <source>
        <strain evidence="13">A484AB</strain>
    </source>
</reference>
<dbReference type="PROSITE" id="PS00237">
    <property type="entry name" value="G_PROTEIN_RECEP_F1_1"/>
    <property type="match status" value="1"/>
</dbReference>
<feature type="transmembrane region" description="Helical" evidence="12">
    <location>
        <begin position="281"/>
        <end position="303"/>
    </location>
</feature>
<evidence type="ECO:0000256" key="1">
    <source>
        <dbReference type="ARBA" id="ARBA00004651"/>
    </source>
</evidence>
<proteinExistence type="inferred from homology"/>
<gene>
    <name evidence="13" type="ORF">PACLA_8A015931</name>
</gene>
<dbReference type="GO" id="GO:0005886">
    <property type="term" value="C:plasma membrane"/>
    <property type="evidence" value="ECO:0007669"/>
    <property type="project" value="UniProtKB-SubCell"/>
</dbReference>
<evidence type="ECO:0000313" key="14">
    <source>
        <dbReference type="Proteomes" id="UP001152795"/>
    </source>
</evidence>
<dbReference type="EMBL" id="CACRXK020008880">
    <property type="protein sequence ID" value="CAB4015878.1"/>
    <property type="molecule type" value="Genomic_DNA"/>
</dbReference>
<keyword evidence="7 10" id="KW-0675">Receptor</keyword>
<feature type="region of interest" description="Disordered" evidence="11">
    <location>
        <begin position="206"/>
        <end position="225"/>
    </location>
</feature>
<evidence type="ECO:0000256" key="11">
    <source>
        <dbReference type="SAM" id="MobiDB-lite"/>
    </source>
</evidence>
<keyword evidence="8" id="KW-0325">Glycoprotein</keyword>
<organism evidence="13 14">
    <name type="scientific">Paramuricea clavata</name>
    <name type="common">Red gorgonian</name>
    <name type="synonym">Violescent sea-whip</name>
    <dbReference type="NCBI Taxonomy" id="317549"/>
    <lineage>
        <taxon>Eukaryota</taxon>
        <taxon>Metazoa</taxon>
        <taxon>Cnidaria</taxon>
        <taxon>Anthozoa</taxon>
        <taxon>Octocorallia</taxon>
        <taxon>Malacalcyonacea</taxon>
        <taxon>Plexauridae</taxon>
        <taxon>Paramuricea</taxon>
    </lineage>
</organism>
<feature type="transmembrane region" description="Helical" evidence="12">
    <location>
        <begin position="102"/>
        <end position="123"/>
    </location>
</feature>
<evidence type="ECO:0000256" key="8">
    <source>
        <dbReference type="ARBA" id="ARBA00023180"/>
    </source>
</evidence>
<dbReference type="Proteomes" id="UP001152795">
    <property type="component" value="Unassembled WGS sequence"/>
</dbReference>
<evidence type="ECO:0000256" key="7">
    <source>
        <dbReference type="ARBA" id="ARBA00023170"/>
    </source>
</evidence>
<dbReference type="PRINTS" id="PR00237">
    <property type="entry name" value="GPCRRHODOPSN"/>
</dbReference>
<comment type="similarity">
    <text evidence="10">Belongs to the G-protein coupled receptor 1 family.</text>
</comment>
<feature type="transmembrane region" description="Helical" evidence="12">
    <location>
        <begin position="37"/>
        <end position="57"/>
    </location>
</feature>
<dbReference type="CDD" id="cd00637">
    <property type="entry name" value="7tm_classA_rhodopsin-like"/>
    <property type="match status" value="1"/>
</dbReference>
<dbReference type="Pfam" id="PF00001">
    <property type="entry name" value="7tm_1"/>
    <property type="match status" value="1"/>
</dbReference>
<dbReference type="PROSITE" id="PS50262">
    <property type="entry name" value="G_PROTEIN_RECEP_F1_2"/>
    <property type="match status" value="1"/>
</dbReference>
<evidence type="ECO:0000256" key="5">
    <source>
        <dbReference type="ARBA" id="ARBA00023040"/>
    </source>
</evidence>
<feature type="transmembrane region" description="Helical" evidence="12">
    <location>
        <begin position="143"/>
        <end position="165"/>
    </location>
</feature>
<feature type="transmembrane region" description="Helical" evidence="12">
    <location>
        <begin position="69"/>
        <end position="90"/>
    </location>
</feature>
<keyword evidence="6 12" id="KW-0472">Membrane</keyword>
<comment type="caution">
    <text evidence="13">The sequence shown here is derived from an EMBL/GenBank/DDBJ whole genome shotgun (WGS) entry which is preliminary data.</text>
</comment>